<evidence type="ECO:0000256" key="4">
    <source>
        <dbReference type="ARBA" id="ARBA00022568"/>
    </source>
</evidence>
<dbReference type="GO" id="GO:0015292">
    <property type="term" value="F:uniporter activity"/>
    <property type="evidence" value="ECO:0007669"/>
    <property type="project" value="TreeGrafter"/>
</dbReference>
<dbReference type="GO" id="GO:0051560">
    <property type="term" value="P:mitochondrial calcium ion homeostasis"/>
    <property type="evidence" value="ECO:0007669"/>
    <property type="project" value="InterPro"/>
</dbReference>
<evidence type="ECO:0000256" key="9">
    <source>
        <dbReference type="ARBA" id="ARBA00023136"/>
    </source>
</evidence>
<evidence type="ECO:0000256" key="3">
    <source>
        <dbReference type="ARBA" id="ARBA00022448"/>
    </source>
</evidence>
<organism evidence="12 13">
    <name type="scientific">Acorus gramineus</name>
    <name type="common">Dwarf sweet flag</name>
    <dbReference type="NCBI Taxonomy" id="55184"/>
    <lineage>
        <taxon>Eukaryota</taxon>
        <taxon>Viridiplantae</taxon>
        <taxon>Streptophyta</taxon>
        <taxon>Embryophyta</taxon>
        <taxon>Tracheophyta</taxon>
        <taxon>Spermatophyta</taxon>
        <taxon>Magnoliopsida</taxon>
        <taxon>Liliopsida</taxon>
        <taxon>Acoraceae</taxon>
        <taxon>Acorus</taxon>
    </lineage>
</organism>
<dbReference type="InterPro" id="IPR006769">
    <property type="entry name" value="MCU_C"/>
</dbReference>
<feature type="domain" description="Calcium uniporter protein C-terminal" evidence="11">
    <location>
        <begin position="155"/>
        <end position="317"/>
    </location>
</feature>
<keyword evidence="8" id="KW-0406">Ion transport</keyword>
<sequence length="345" mass="38664">MAFRKTLTQRLFTFAASSSKPSPQTLIPPAFHVQTSQKLLPGRADSGDGRIFLRSFRSASAPPLPPELLSLPVGDRLIERLRGMNGDRIRLEGLAPPPPPPMRTEAARISVAEARKLLRVSKMEAAKTRLRRVSRSCVSFSEFVRICGEGTDGQDHAREIARALDEAGSVIVLGDLVFLRPDQVAKAIEKVIPASMSSPWATEDDPRREELEVMEKEKQEIDKESEASVRRELWCGLGFLVVQTIGFARLTFWELSWDVMEPICFYVTSVYFMAGYAFFLRTSRDPSFEGFFESRFEAKQRKLMRARGFDVERLDELRRLFGCSSSSKSCRTAAAAATLLGAAYL</sequence>
<dbReference type="GO" id="GO:0036444">
    <property type="term" value="P:calcium import into the mitochondrion"/>
    <property type="evidence" value="ECO:0007669"/>
    <property type="project" value="TreeGrafter"/>
</dbReference>
<dbReference type="PANTHER" id="PTHR13462:SF31">
    <property type="entry name" value="CALCIUM UNIPORTER PROTEIN 1, MITOCHONDRIAL"/>
    <property type="match status" value="1"/>
</dbReference>
<keyword evidence="9 10" id="KW-0472">Membrane</keyword>
<reference evidence="12" key="1">
    <citation type="journal article" date="2023" name="Nat. Commun.">
        <title>Diploid and tetraploid genomes of Acorus and the evolution of monocots.</title>
        <authorList>
            <person name="Ma L."/>
            <person name="Liu K.W."/>
            <person name="Li Z."/>
            <person name="Hsiao Y.Y."/>
            <person name="Qi Y."/>
            <person name="Fu T."/>
            <person name="Tang G.D."/>
            <person name="Zhang D."/>
            <person name="Sun W.H."/>
            <person name="Liu D.K."/>
            <person name="Li Y."/>
            <person name="Chen G.Z."/>
            <person name="Liu X.D."/>
            <person name="Liao X.Y."/>
            <person name="Jiang Y.T."/>
            <person name="Yu X."/>
            <person name="Hao Y."/>
            <person name="Huang J."/>
            <person name="Zhao X.W."/>
            <person name="Ke S."/>
            <person name="Chen Y.Y."/>
            <person name="Wu W.L."/>
            <person name="Hsu J.L."/>
            <person name="Lin Y.F."/>
            <person name="Huang M.D."/>
            <person name="Li C.Y."/>
            <person name="Huang L."/>
            <person name="Wang Z.W."/>
            <person name="Zhao X."/>
            <person name="Zhong W.Y."/>
            <person name="Peng D.H."/>
            <person name="Ahmad S."/>
            <person name="Lan S."/>
            <person name="Zhang J.S."/>
            <person name="Tsai W.C."/>
            <person name="Van de Peer Y."/>
            <person name="Liu Z.J."/>
        </authorList>
    </citation>
    <scope>NUCLEOTIDE SEQUENCE</scope>
    <source>
        <strain evidence="12">SCP</strain>
    </source>
</reference>
<reference evidence="12" key="2">
    <citation type="submission" date="2023-06" db="EMBL/GenBank/DDBJ databases">
        <authorList>
            <person name="Ma L."/>
            <person name="Liu K.-W."/>
            <person name="Li Z."/>
            <person name="Hsiao Y.-Y."/>
            <person name="Qi Y."/>
            <person name="Fu T."/>
            <person name="Tang G."/>
            <person name="Zhang D."/>
            <person name="Sun W.-H."/>
            <person name="Liu D.-K."/>
            <person name="Li Y."/>
            <person name="Chen G.-Z."/>
            <person name="Liu X.-D."/>
            <person name="Liao X.-Y."/>
            <person name="Jiang Y.-T."/>
            <person name="Yu X."/>
            <person name="Hao Y."/>
            <person name="Huang J."/>
            <person name="Zhao X.-W."/>
            <person name="Ke S."/>
            <person name="Chen Y.-Y."/>
            <person name="Wu W.-L."/>
            <person name="Hsu J.-L."/>
            <person name="Lin Y.-F."/>
            <person name="Huang M.-D."/>
            <person name="Li C.-Y."/>
            <person name="Huang L."/>
            <person name="Wang Z.-W."/>
            <person name="Zhao X."/>
            <person name="Zhong W.-Y."/>
            <person name="Peng D.-H."/>
            <person name="Ahmad S."/>
            <person name="Lan S."/>
            <person name="Zhang J.-S."/>
            <person name="Tsai W.-C."/>
            <person name="Van De Peer Y."/>
            <person name="Liu Z.-J."/>
        </authorList>
    </citation>
    <scope>NUCLEOTIDE SEQUENCE</scope>
    <source>
        <strain evidence="12">SCP</strain>
        <tissue evidence="12">Leaves</tissue>
    </source>
</reference>
<accession>A0AAV9AWI5</accession>
<evidence type="ECO:0000256" key="7">
    <source>
        <dbReference type="ARBA" id="ARBA00022989"/>
    </source>
</evidence>
<dbReference type="PANTHER" id="PTHR13462">
    <property type="entry name" value="CALCIUM UNIPORTER PROTEIN, MITOCHONDRIAL"/>
    <property type="match status" value="1"/>
</dbReference>
<feature type="transmembrane region" description="Helical" evidence="10">
    <location>
        <begin position="259"/>
        <end position="279"/>
    </location>
</feature>
<gene>
    <name evidence="12" type="ORF">QJS04_geneDACA006599</name>
</gene>
<keyword evidence="5 10" id="KW-0812">Transmembrane</keyword>
<dbReference type="AlphaFoldDB" id="A0AAV9AWI5"/>
<keyword evidence="13" id="KW-1185">Reference proteome</keyword>
<comment type="caution">
    <text evidence="12">The sequence shown here is derived from an EMBL/GenBank/DDBJ whole genome shotgun (WGS) entry which is preliminary data.</text>
</comment>
<keyword evidence="6" id="KW-0106">Calcium</keyword>
<evidence type="ECO:0000313" key="13">
    <source>
        <dbReference type="Proteomes" id="UP001179952"/>
    </source>
</evidence>
<dbReference type="InterPro" id="IPR039055">
    <property type="entry name" value="MCU_fam"/>
</dbReference>
<evidence type="ECO:0000256" key="10">
    <source>
        <dbReference type="SAM" id="Phobius"/>
    </source>
</evidence>
<evidence type="ECO:0000256" key="6">
    <source>
        <dbReference type="ARBA" id="ARBA00022837"/>
    </source>
</evidence>
<name>A0AAV9AWI5_ACOGR</name>
<evidence type="ECO:0000256" key="1">
    <source>
        <dbReference type="ARBA" id="ARBA00004141"/>
    </source>
</evidence>
<evidence type="ECO:0000256" key="5">
    <source>
        <dbReference type="ARBA" id="ARBA00022692"/>
    </source>
</evidence>
<comment type="subcellular location">
    <subcellularLocation>
        <location evidence="1">Membrane</location>
        <topology evidence="1">Multi-pass membrane protein</topology>
    </subcellularLocation>
</comment>
<evidence type="ECO:0000259" key="11">
    <source>
        <dbReference type="Pfam" id="PF04678"/>
    </source>
</evidence>
<protein>
    <recommendedName>
        <fullName evidence="11">Calcium uniporter protein C-terminal domain-containing protein</fullName>
    </recommendedName>
</protein>
<dbReference type="GO" id="GO:0005262">
    <property type="term" value="F:calcium channel activity"/>
    <property type="evidence" value="ECO:0007669"/>
    <property type="project" value="TreeGrafter"/>
</dbReference>
<keyword evidence="3" id="KW-0813">Transport</keyword>
<dbReference type="EMBL" id="JAUJYN010000006">
    <property type="protein sequence ID" value="KAK1268448.1"/>
    <property type="molecule type" value="Genomic_DNA"/>
</dbReference>
<dbReference type="GO" id="GO:1990246">
    <property type="term" value="C:uniplex complex"/>
    <property type="evidence" value="ECO:0007669"/>
    <property type="project" value="TreeGrafter"/>
</dbReference>
<keyword evidence="4" id="KW-0109">Calcium transport</keyword>
<keyword evidence="7 10" id="KW-1133">Transmembrane helix</keyword>
<comment type="similarity">
    <text evidence="2">Belongs to the MCU (TC 1.A.77) family.</text>
</comment>
<evidence type="ECO:0000256" key="2">
    <source>
        <dbReference type="ARBA" id="ARBA00005653"/>
    </source>
</evidence>
<evidence type="ECO:0000313" key="12">
    <source>
        <dbReference type="EMBL" id="KAK1268448.1"/>
    </source>
</evidence>
<feature type="transmembrane region" description="Helical" evidence="10">
    <location>
        <begin position="233"/>
        <end position="253"/>
    </location>
</feature>
<dbReference type="Pfam" id="PF04678">
    <property type="entry name" value="MCU"/>
    <property type="match status" value="1"/>
</dbReference>
<evidence type="ECO:0000256" key="8">
    <source>
        <dbReference type="ARBA" id="ARBA00023065"/>
    </source>
</evidence>
<dbReference type="Proteomes" id="UP001179952">
    <property type="component" value="Unassembled WGS sequence"/>
</dbReference>
<proteinExistence type="inferred from homology"/>